<feature type="region of interest" description="Disordered" evidence="1">
    <location>
        <begin position="1"/>
        <end position="123"/>
    </location>
</feature>
<evidence type="ECO:0000313" key="2">
    <source>
        <dbReference type="EMBL" id="TYK31118.1"/>
    </source>
</evidence>
<comment type="caution">
    <text evidence="2">The sequence shown here is derived from an EMBL/GenBank/DDBJ whole genome shotgun (WGS) entry which is preliminary data.</text>
</comment>
<feature type="compositionally biased region" description="Low complexity" evidence="1">
    <location>
        <begin position="1"/>
        <end position="25"/>
    </location>
</feature>
<dbReference type="AlphaFoldDB" id="A0A5D3E5P1"/>
<gene>
    <name evidence="2" type="ORF">E5676_scaffold455G003960</name>
</gene>
<dbReference type="EMBL" id="SSTD01000141">
    <property type="protein sequence ID" value="TYK31118.1"/>
    <property type="molecule type" value="Genomic_DNA"/>
</dbReference>
<reference evidence="2 3" key="1">
    <citation type="submission" date="2019-08" db="EMBL/GenBank/DDBJ databases">
        <title>Draft genome sequences of two oriental melons (Cucumis melo L. var makuwa).</title>
        <authorList>
            <person name="Kwon S.-Y."/>
        </authorList>
    </citation>
    <scope>NUCLEOTIDE SEQUENCE [LARGE SCALE GENOMIC DNA]</scope>
    <source>
        <strain evidence="3">cv. Chang Bougi</strain>
        <tissue evidence="2">Leaf</tissue>
    </source>
</reference>
<feature type="compositionally biased region" description="Basic and acidic residues" evidence="1">
    <location>
        <begin position="103"/>
        <end position="117"/>
    </location>
</feature>
<name>A0A5D3E5P1_CUCMM</name>
<protein>
    <submittedName>
        <fullName evidence="2">Protein starmaker</fullName>
    </submittedName>
</protein>
<proteinExistence type="predicted"/>
<sequence length="123" mass="12964">MDASPKKGGVTSSSKSKGAATKLAGVVAVKLKASRKRIPLRLEDKQLLQVANQRIKAPKTGSKLGSTAPKTAGKSKNDDAESNETNKYKDDETSTPAAVPKSNKQDVSETGKSKQETPKILVS</sequence>
<accession>A0A5D3E5P1</accession>
<organism evidence="2 3">
    <name type="scientific">Cucumis melo var. makuwa</name>
    <name type="common">Oriental melon</name>
    <dbReference type="NCBI Taxonomy" id="1194695"/>
    <lineage>
        <taxon>Eukaryota</taxon>
        <taxon>Viridiplantae</taxon>
        <taxon>Streptophyta</taxon>
        <taxon>Embryophyta</taxon>
        <taxon>Tracheophyta</taxon>
        <taxon>Spermatophyta</taxon>
        <taxon>Magnoliopsida</taxon>
        <taxon>eudicotyledons</taxon>
        <taxon>Gunneridae</taxon>
        <taxon>Pentapetalae</taxon>
        <taxon>rosids</taxon>
        <taxon>fabids</taxon>
        <taxon>Cucurbitales</taxon>
        <taxon>Cucurbitaceae</taxon>
        <taxon>Benincaseae</taxon>
        <taxon>Cucumis</taxon>
    </lineage>
</organism>
<evidence type="ECO:0000313" key="3">
    <source>
        <dbReference type="Proteomes" id="UP000321947"/>
    </source>
</evidence>
<evidence type="ECO:0000256" key="1">
    <source>
        <dbReference type="SAM" id="MobiDB-lite"/>
    </source>
</evidence>
<feature type="compositionally biased region" description="Basic and acidic residues" evidence="1">
    <location>
        <begin position="75"/>
        <end position="92"/>
    </location>
</feature>
<dbReference type="Proteomes" id="UP000321947">
    <property type="component" value="Unassembled WGS sequence"/>
</dbReference>